<feature type="chain" id="PRO_5008608784" description="Serum paraoxonase/arylesterase 2" evidence="1">
    <location>
        <begin position="19"/>
        <end position="425"/>
    </location>
</feature>
<evidence type="ECO:0000256" key="1">
    <source>
        <dbReference type="SAM" id="SignalP"/>
    </source>
</evidence>
<protein>
    <recommendedName>
        <fullName evidence="4">Serum paraoxonase/arylesterase 2</fullName>
    </recommendedName>
</protein>
<dbReference type="InterPro" id="IPR011042">
    <property type="entry name" value="6-blade_b-propeller_TolB-like"/>
</dbReference>
<dbReference type="PANTHER" id="PTHR11799">
    <property type="entry name" value="PARAOXONASE"/>
    <property type="match status" value="1"/>
</dbReference>
<dbReference type="AlphaFoldDB" id="A0A1B8GNH4"/>
<evidence type="ECO:0000313" key="3">
    <source>
        <dbReference type="Proteomes" id="UP000091956"/>
    </source>
</evidence>
<dbReference type="Gene3D" id="2.120.10.30">
    <property type="entry name" value="TolB, C-terminal domain"/>
    <property type="match status" value="1"/>
</dbReference>
<gene>
    <name evidence="2" type="ORF">VE01_04362</name>
</gene>
<dbReference type="RefSeq" id="XP_018131125.1">
    <property type="nucleotide sequence ID" value="XM_018273836.2"/>
</dbReference>
<sequence length="425" mass="46742">MAKGALLALSALLALCVATLWKPLLRRATVLGFLRSQEEFRNIHGDIAPLKISNTVHCEDLHYHAESGKLYTACEGVEHTRRHWFPPLGHTDRHDHDGQGMIVVVDPITLEATELALTGFTGHFVTHGIDIFPSEDGRTMTIFAVNHLPNPEYGESQNESVSLQKARSQIEVFSHTINSDTAVWIGSIRHARIRTPNDIFATSPTSFYVTNDHYYRDGRMRFVEDLLEYNTGAWSDVLHVDFATDTVDALTEVTVTNGLAKVHNPNGLGHTTRPDEVLLSDASGGDLLVMGRDLANNTSKALTLRSRIQLDSTIDNPSYYYDLYATAGNNASGYVLAGLPFAHTLGQAARTVDVPIPTMVWHVRENAIGNHDIMMIFQDDGKLLRSASTAVLVGINPASNGGKKQAWLFVTGYVSEAMVVARVNL</sequence>
<dbReference type="GeneID" id="28837748"/>
<dbReference type="Proteomes" id="UP000091956">
    <property type="component" value="Unassembled WGS sequence"/>
</dbReference>
<dbReference type="InterPro" id="IPR051288">
    <property type="entry name" value="Serum_paraoxonase/arylesterase"/>
</dbReference>
<dbReference type="EMBL" id="KV460222">
    <property type="protein sequence ID" value="OBT97392.1"/>
    <property type="molecule type" value="Genomic_DNA"/>
</dbReference>
<evidence type="ECO:0008006" key="4">
    <source>
        <dbReference type="Google" id="ProtNLM"/>
    </source>
</evidence>
<keyword evidence="1" id="KW-0732">Signal</keyword>
<organism evidence="2 3">
    <name type="scientific">Pseudogymnoascus verrucosus</name>
    <dbReference type="NCBI Taxonomy" id="342668"/>
    <lineage>
        <taxon>Eukaryota</taxon>
        <taxon>Fungi</taxon>
        <taxon>Dikarya</taxon>
        <taxon>Ascomycota</taxon>
        <taxon>Pezizomycotina</taxon>
        <taxon>Leotiomycetes</taxon>
        <taxon>Thelebolales</taxon>
        <taxon>Thelebolaceae</taxon>
        <taxon>Pseudogymnoascus</taxon>
    </lineage>
</organism>
<keyword evidence="3" id="KW-1185">Reference proteome</keyword>
<reference evidence="3" key="2">
    <citation type="journal article" date="2018" name="Nat. Commun.">
        <title>Extreme sensitivity to ultraviolet light in the fungal pathogen causing white-nose syndrome of bats.</title>
        <authorList>
            <person name="Palmer J.M."/>
            <person name="Drees K.P."/>
            <person name="Foster J.T."/>
            <person name="Lindner D.L."/>
        </authorList>
    </citation>
    <scope>NUCLEOTIDE SEQUENCE [LARGE SCALE GENOMIC DNA]</scope>
    <source>
        <strain evidence="3">UAMH 10579</strain>
    </source>
</reference>
<dbReference type="SUPFAM" id="SSF63829">
    <property type="entry name" value="Calcium-dependent phosphotriesterase"/>
    <property type="match status" value="1"/>
</dbReference>
<accession>A0A1B8GNH4</accession>
<reference evidence="2 3" key="1">
    <citation type="submission" date="2016-03" db="EMBL/GenBank/DDBJ databases">
        <title>Comparative genomics of Pseudogymnoascus destructans, the fungus causing white-nose syndrome of bats.</title>
        <authorList>
            <person name="Palmer J.M."/>
            <person name="Drees K.P."/>
            <person name="Foster J.T."/>
            <person name="Lindner D.L."/>
        </authorList>
    </citation>
    <scope>NUCLEOTIDE SEQUENCE [LARGE SCALE GENOMIC DNA]</scope>
    <source>
        <strain evidence="2 3">UAMH 10579</strain>
    </source>
</reference>
<name>A0A1B8GNH4_9PEZI</name>
<evidence type="ECO:0000313" key="2">
    <source>
        <dbReference type="EMBL" id="OBT97392.1"/>
    </source>
</evidence>
<dbReference type="PANTHER" id="PTHR11799:SF12">
    <property type="entry name" value="PARAOXONASE-RELATED"/>
    <property type="match status" value="1"/>
</dbReference>
<feature type="signal peptide" evidence="1">
    <location>
        <begin position="1"/>
        <end position="18"/>
    </location>
</feature>
<proteinExistence type="predicted"/>